<dbReference type="Gene3D" id="3.40.800.20">
    <property type="entry name" value="Histone deacetylase domain"/>
    <property type="match status" value="1"/>
</dbReference>
<feature type="region of interest" description="Disordered" evidence="17">
    <location>
        <begin position="376"/>
        <end position="426"/>
    </location>
</feature>
<feature type="domain" description="Histone deacetylase" evidence="18">
    <location>
        <begin position="38"/>
        <end position="315"/>
    </location>
</feature>
<evidence type="ECO:0000256" key="14">
    <source>
        <dbReference type="PIRSR" id="PIRSR037913-1"/>
    </source>
</evidence>
<dbReference type="PIRSF" id="PIRSF037913">
    <property type="entry name" value="His_deacetylse_1"/>
    <property type="match status" value="1"/>
</dbReference>
<evidence type="ECO:0000256" key="10">
    <source>
        <dbReference type="ARBA" id="ARBA00023242"/>
    </source>
</evidence>
<comment type="subcellular location">
    <subcellularLocation>
        <location evidence="2 13">Nucleus</location>
    </subcellularLocation>
</comment>
<evidence type="ECO:0000313" key="19">
    <source>
        <dbReference type="EMBL" id="CAA2619285.1"/>
    </source>
</evidence>
<keyword evidence="10 13" id="KW-0539">Nucleus</keyword>
<dbReference type="FunFam" id="3.40.800.20:FF:000001">
    <property type="entry name" value="Histone deacetylase"/>
    <property type="match status" value="1"/>
</dbReference>
<evidence type="ECO:0000256" key="16">
    <source>
        <dbReference type="PIRSR" id="PIRSR037913-3"/>
    </source>
</evidence>
<evidence type="ECO:0000256" key="11">
    <source>
        <dbReference type="ARBA" id="ARBA00048287"/>
    </source>
</evidence>
<organism evidence="19">
    <name type="scientific">Spirodela intermedia</name>
    <name type="common">Intermediate duckweed</name>
    <dbReference type="NCBI Taxonomy" id="51605"/>
    <lineage>
        <taxon>Eukaryota</taxon>
        <taxon>Viridiplantae</taxon>
        <taxon>Streptophyta</taxon>
        <taxon>Embryophyta</taxon>
        <taxon>Tracheophyta</taxon>
        <taxon>Spermatophyta</taxon>
        <taxon>Magnoliopsida</taxon>
        <taxon>Liliopsida</taxon>
        <taxon>Araceae</taxon>
        <taxon>Lemnoideae</taxon>
        <taxon>Spirodela</taxon>
    </lineage>
</organism>
<dbReference type="EMBL" id="CACRZD030000004">
    <property type="protein sequence ID" value="CAA6659012.1"/>
    <property type="molecule type" value="Genomic_DNA"/>
</dbReference>
<evidence type="ECO:0000256" key="4">
    <source>
        <dbReference type="ARBA" id="ARBA00022491"/>
    </source>
</evidence>
<evidence type="ECO:0000256" key="17">
    <source>
        <dbReference type="SAM" id="MobiDB-lite"/>
    </source>
</evidence>
<dbReference type="Pfam" id="PF00850">
    <property type="entry name" value="Hist_deacetyl"/>
    <property type="match status" value="1"/>
</dbReference>
<dbReference type="Proteomes" id="UP001189122">
    <property type="component" value="Unassembled WGS sequence"/>
</dbReference>
<keyword evidence="8 13" id="KW-0805">Transcription regulation</keyword>
<evidence type="ECO:0000256" key="15">
    <source>
        <dbReference type="PIRSR" id="PIRSR037913-2"/>
    </source>
</evidence>
<evidence type="ECO:0000256" key="13">
    <source>
        <dbReference type="PIRNR" id="PIRNR037913"/>
    </source>
</evidence>
<accession>A0A7I8IPE1</accession>
<feature type="binding site" evidence="16">
    <location>
        <position position="262"/>
    </location>
    <ligand>
        <name>a divalent metal cation</name>
        <dbReference type="ChEBI" id="CHEBI:60240"/>
    </ligand>
</feature>
<keyword evidence="16" id="KW-0479">Metal-binding</keyword>
<evidence type="ECO:0000256" key="2">
    <source>
        <dbReference type="ARBA" id="ARBA00004123"/>
    </source>
</evidence>
<feature type="binding site" evidence="16">
    <location>
        <position position="176"/>
    </location>
    <ligand>
        <name>a divalent metal cation</name>
        <dbReference type="ChEBI" id="CHEBI:60240"/>
    </ligand>
</feature>
<evidence type="ECO:0000256" key="12">
    <source>
        <dbReference type="ARBA" id="ARBA00061569"/>
    </source>
</evidence>
<dbReference type="GO" id="GO:0046872">
    <property type="term" value="F:metal ion binding"/>
    <property type="evidence" value="ECO:0007669"/>
    <property type="project" value="UniProtKB-KW"/>
</dbReference>
<keyword evidence="6" id="KW-0862">Zinc</keyword>
<dbReference type="InterPro" id="IPR023801">
    <property type="entry name" value="His_deacetylse_dom"/>
</dbReference>
<protein>
    <recommendedName>
        <fullName evidence="3 13">Histone deacetylase</fullName>
        <ecNumber evidence="3 13">3.5.1.98</ecNumber>
    </recommendedName>
</protein>
<name>A0A7I8IPE1_SPIIN</name>
<dbReference type="PRINTS" id="PR01271">
    <property type="entry name" value="HISDACETLASE"/>
</dbReference>
<dbReference type="PANTHER" id="PTHR10625:SF44">
    <property type="entry name" value="HISTONE DEACETYLASE 19"/>
    <property type="match status" value="1"/>
</dbReference>
<reference evidence="19 20" key="1">
    <citation type="submission" date="2019-12" db="EMBL/GenBank/DDBJ databases">
        <authorList>
            <person name="Scholz U."/>
            <person name="Mascher M."/>
            <person name="Fiebig A."/>
        </authorList>
    </citation>
    <scope>NUCLEOTIDE SEQUENCE</scope>
</reference>
<dbReference type="AlphaFoldDB" id="A0A7I8IPE1"/>
<dbReference type="EMBL" id="LR743591">
    <property type="protein sequence ID" value="CAA2619285.1"/>
    <property type="molecule type" value="Genomic_DNA"/>
</dbReference>
<dbReference type="PRINTS" id="PR01270">
    <property type="entry name" value="HDASUPER"/>
</dbReference>
<dbReference type="SUPFAM" id="SSF52768">
    <property type="entry name" value="Arginase/deacetylase"/>
    <property type="match status" value="1"/>
</dbReference>
<evidence type="ECO:0000256" key="7">
    <source>
        <dbReference type="ARBA" id="ARBA00022853"/>
    </source>
</evidence>
<dbReference type="GO" id="GO:0000118">
    <property type="term" value="C:histone deacetylase complex"/>
    <property type="evidence" value="ECO:0007669"/>
    <property type="project" value="UniProtKB-ARBA"/>
</dbReference>
<evidence type="ECO:0000313" key="20">
    <source>
        <dbReference type="Proteomes" id="UP001189122"/>
    </source>
</evidence>
<feature type="binding site" evidence="15">
    <location>
        <position position="301"/>
    </location>
    <ligand>
        <name>substrate</name>
    </ligand>
</feature>
<dbReference type="PANTHER" id="PTHR10625">
    <property type="entry name" value="HISTONE DEACETYLASE HDAC1-RELATED"/>
    <property type="match status" value="1"/>
</dbReference>
<comment type="catalytic activity">
    <reaction evidence="11 13">
        <text>N(6)-acetyl-L-lysyl-[histone] + H2O = L-lysyl-[histone] + acetate</text>
        <dbReference type="Rhea" id="RHEA:58196"/>
        <dbReference type="Rhea" id="RHEA-COMP:9845"/>
        <dbReference type="Rhea" id="RHEA-COMP:11338"/>
        <dbReference type="ChEBI" id="CHEBI:15377"/>
        <dbReference type="ChEBI" id="CHEBI:29969"/>
        <dbReference type="ChEBI" id="CHEBI:30089"/>
        <dbReference type="ChEBI" id="CHEBI:61930"/>
        <dbReference type="EC" id="3.5.1.98"/>
    </reaction>
</comment>
<evidence type="ECO:0000256" key="1">
    <source>
        <dbReference type="ARBA" id="ARBA00001947"/>
    </source>
</evidence>
<evidence type="ECO:0000256" key="6">
    <source>
        <dbReference type="ARBA" id="ARBA00022833"/>
    </source>
</evidence>
<dbReference type="InterPro" id="IPR003084">
    <property type="entry name" value="HDAC_I/II"/>
</dbReference>
<proteinExistence type="inferred from homology"/>
<feature type="region of interest" description="Disordered" evidence="17">
    <location>
        <begin position="458"/>
        <end position="503"/>
    </location>
</feature>
<sequence length="515" mass="57993">MEAGGNSLPAACGGDGTKRKVYYFYDPEVGNYYYGQGHPMKPHRIRMTHALLAHYGLLQNMQVFKPCPARDRDLCRFHADDYVAFLRSISPETQQDQIRALKRFNVGEDYLCRGSMGGAVKLNHGLCDIAINWAGGLHHAKKCEASGFCYVNDIVLAILELLKHYERVLYVDIDIHHGDGVEEAFYTTDRVMTVSFHKFGDYFPGTGDVRDVGYGKGKYYSVNVPLDDGIDDDSYQSLFKPIIGKVMEVFRPGAVVLQCGADSLSGDRLGCFNLSIKGHAECVRYLRSFNVPLLMLGGGGYTIRNVARCWCYETAVAQGVELEDKMPLHEYYEYFGPDYTLHVAPSNMENKNTRLVLEEIRSKILENISKLRHAPSMQFQERVPDTEIPEADEDQEDLDDRWDADSDTEMDDTKHADEQLLKPPVQSIKIKKEAAETEIKDQEAQKVTTEHVKTVKTAAEDTSCPKIPDVASMSLDEPSGVKLEQESSNQPADHPPQLPIRSHDLRLPFISNFSF</sequence>
<dbReference type="GO" id="GO:0040029">
    <property type="term" value="P:epigenetic regulation of gene expression"/>
    <property type="evidence" value="ECO:0007669"/>
    <property type="project" value="TreeGrafter"/>
</dbReference>
<keyword evidence="5 13" id="KW-0378">Hydrolase</keyword>
<comment type="similarity">
    <text evidence="12 13">Belongs to the histone deacetylase family. HD Type 1 subfamily.</text>
</comment>
<gene>
    <name evidence="19" type="ORF">SI7747_04005452</name>
</gene>
<evidence type="ECO:0000259" key="18">
    <source>
        <dbReference type="Pfam" id="PF00850"/>
    </source>
</evidence>
<keyword evidence="4" id="KW-0678">Repressor</keyword>
<feature type="compositionally biased region" description="Basic and acidic residues" evidence="17">
    <location>
        <begin position="411"/>
        <end position="420"/>
    </location>
</feature>
<evidence type="ECO:0000256" key="8">
    <source>
        <dbReference type="ARBA" id="ARBA00023015"/>
    </source>
</evidence>
<dbReference type="GO" id="GO:0141221">
    <property type="term" value="F:histone deacetylase activity, hydrolytic mechanism"/>
    <property type="evidence" value="ECO:0007669"/>
    <property type="project" value="UniProtKB-EC"/>
</dbReference>
<dbReference type="InterPro" id="IPR037138">
    <property type="entry name" value="His_deacetylse_dom_sf"/>
</dbReference>
<evidence type="ECO:0000256" key="5">
    <source>
        <dbReference type="ARBA" id="ARBA00022801"/>
    </source>
</evidence>
<keyword evidence="9 13" id="KW-0804">Transcription</keyword>
<dbReference type="InterPro" id="IPR000286">
    <property type="entry name" value="HDACs"/>
</dbReference>
<dbReference type="CDD" id="cd09991">
    <property type="entry name" value="HDAC_classI"/>
    <property type="match status" value="1"/>
</dbReference>
<feature type="compositionally biased region" description="Acidic residues" evidence="17">
    <location>
        <begin position="387"/>
        <end position="410"/>
    </location>
</feature>
<evidence type="ECO:0000256" key="3">
    <source>
        <dbReference type="ARBA" id="ARBA00012111"/>
    </source>
</evidence>
<evidence type="ECO:0000256" key="9">
    <source>
        <dbReference type="ARBA" id="ARBA00023163"/>
    </source>
</evidence>
<keyword evidence="20" id="KW-1185">Reference proteome</keyword>
<keyword evidence="7 13" id="KW-0156">Chromatin regulator</keyword>
<feature type="binding site" evidence="16">
    <location>
        <position position="174"/>
    </location>
    <ligand>
        <name>a divalent metal cation</name>
        <dbReference type="ChEBI" id="CHEBI:60240"/>
    </ligand>
</feature>
<feature type="binding site" evidence="15">
    <location>
        <position position="147"/>
    </location>
    <ligand>
        <name>substrate</name>
    </ligand>
</feature>
<feature type="binding site" evidence="15">
    <location>
        <position position="109"/>
    </location>
    <ligand>
        <name>substrate</name>
    </ligand>
</feature>
<dbReference type="InterPro" id="IPR023696">
    <property type="entry name" value="Ureohydrolase_dom_sf"/>
</dbReference>
<feature type="active site" description="Proton acceptor" evidence="14">
    <location>
        <position position="139"/>
    </location>
</feature>
<dbReference type="EC" id="3.5.1.98" evidence="3 13"/>
<comment type="cofactor">
    <cofactor evidence="1">
        <name>Zn(2+)</name>
        <dbReference type="ChEBI" id="CHEBI:29105"/>
    </cofactor>
</comment>